<evidence type="ECO:0000313" key="2">
    <source>
        <dbReference type="EMBL" id="RUS72242.1"/>
    </source>
</evidence>
<keyword evidence="1" id="KW-1133">Transmembrane helix</keyword>
<feature type="transmembrane region" description="Helical" evidence="1">
    <location>
        <begin position="107"/>
        <end position="127"/>
    </location>
</feature>
<feature type="transmembrane region" description="Helical" evidence="1">
    <location>
        <begin position="76"/>
        <end position="95"/>
    </location>
</feature>
<feature type="transmembrane region" description="Helical" evidence="1">
    <location>
        <begin position="269"/>
        <end position="287"/>
    </location>
</feature>
<evidence type="ECO:0000313" key="3">
    <source>
        <dbReference type="Proteomes" id="UP000271974"/>
    </source>
</evidence>
<organism evidence="2 3">
    <name type="scientific">Elysia chlorotica</name>
    <name type="common">Eastern emerald elysia</name>
    <name type="synonym">Sea slug</name>
    <dbReference type="NCBI Taxonomy" id="188477"/>
    <lineage>
        <taxon>Eukaryota</taxon>
        <taxon>Metazoa</taxon>
        <taxon>Spiralia</taxon>
        <taxon>Lophotrochozoa</taxon>
        <taxon>Mollusca</taxon>
        <taxon>Gastropoda</taxon>
        <taxon>Heterobranchia</taxon>
        <taxon>Euthyneura</taxon>
        <taxon>Panpulmonata</taxon>
        <taxon>Sacoglossa</taxon>
        <taxon>Placobranchoidea</taxon>
        <taxon>Plakobranchidae</taxon>
        <taxon>Elysia</taxon>
    </lineage>
</organism>
<comment type="caution">
    <text evidence="2">The sequence shown here is derived from an EMBL/GenBank/DDBJ whole genome shotgun (WGS) entry which is preliminary data.</text>
</comment>
<feature type="transmembrane region" description="Helical" evidence="1">
    <location>
        <begin position="12"/>
        <end position="31"/>
    </location>
</feature>
<gene>
    <name evidence="2" type="ORF">EGW08_019996</name>
</gene>
<name>A0A3S1AU86_ELYCH</name>
<keyword evidence="1" id="KW-0812">Transmembrane</keyword>
<accession>A0A3S1AU86</accession>
<dbReference type="OrthoDB" id="10519778at2759"/>
<dbReference type="Proteomes" id="UP000271974">
    <property type="component" value="Unassembled WGS sequence"/>
</dbReference>
<proteinExistence type="predicted"/>
<reference evidence="2 3" key="1">
    <citation type="submission" date="2019-01" db="EMBL/GenBank/DDBJ databases">
        <title>A draft genome assembly of the solar-powered sea slug Elysia chlorotica.</title>
        <authorList>
            <person name="Cai H."/>
            <person name="Li Q."/>
            <person name="Fang X."/>
            <person name="Li J."/>
            <person name="Curtis N.E."/>
            <person name="Altenburger A."/>
            <person name="Shibata T."/>
            <person name="Feng M."/>
            <person name="Maeda T."/>
            <person name="Schwartz J.A."/>
            <person name="Shigenobu S."/>
            <person name="Lundholm N."/>
            <person name="Nishiyama T."/>
            <person name="Yang H."/>
            <person name="Hasebe M."/>
            <person name="Li S."/>
            <person name="Pierce S.K."/>
            <person name="Wang J."/>
        </authorList>
    </citation>
    <scope>NUCLEOTIDE SEQUENCE [LARGE SCALE GENOMIC DNA]</scope>
    <source>
        <strain evidence="2">EC2010</strain>
        <tissue evidence="2">Whole organism of an adult</tissue>
    </source>
</reference>
<evidence type="ECO:0000256" key="1">
    <source>
        <dbReference type="SAM" id="Phobius"/>
    </source>
</evidence>
<dbReference type="AlphaFoldDB" id="A0A3S1AU86"/>
<feature type="transmembrane region" description="Helical" evidence="1">
    <location>
        <begin position="147"/>
        <end position="164"/>
    </location>
</feature>
<keyword evidence="1" id="KW-0472">Membrane</keyword>
<feature type="transmembrane region" description="Helical" evidence="1">
    <location>
        <begin position="176"/>
        <end position="196"/>
    </location>
</feature>
<protein>
    <submittedName>
        <fullName evidence="2">Uncharacterized protein</fullName>
    </submittedName>
</protein>
<sequence length="388" mass="43727">MALTALDIIFNIVSFIGFVLVAAGFGTRIWFFSETDRWQFKCDLRTCCVRDIDPTPKLWTCWPIKDPPTVFRWGEVLASCGLGLWLPIAVCLLAARAKRCARQAGCLALCFLMVAGGLGVTGCRMMFNTAEESFIIAEVPGVSGYMVLWGFSLTLTGSTLASRWMIIKAVDRTLNILGKLLGFTAALLFLLLRAFLYRPLLANSHKCSPICMRLKPLREKIFSMCIRFVSLSQLSYYIISVRLKSGFIFAKRTLLPYASTVIHLLRRRFFPIFAFAVFALTAVLTFFKSKMAALCTFTVTRLVAVLIVCSPRLYAIVESLRPVLCDRTKLVKVTYQFVLRLRDTIVSYLVGLVKPSFDLTLKYFKMKTPKSRRMNITKSVTLNGVTVH</sequence>
<dbReference type="EMBL" id="RQTK01001093">
    <property type="protein sequence ID" value="RUS72242.1"/>
    <property type="molecule type" value="Genomic_DNA"/>
</dbReference>
<keyword evidence="3" id="KW-1185">Reference proteome</keyword>